<reference evidence="2" key="1">
    <citation type="journal article" date="2019" name="Int. J. Syst. Evol. Microbiol.">
        <title>The Global Catalogue of Microorganisms (GCM) 10K type strain sequencing project: providing services to taxonomists for standard genome sequencing and annotation.</title>
        <authorList>
            <consortium name="The Broad Institute Genomics Platform"/>
            <consortium name="The Broad Institute Genome Sequencing Center for Infectious Disease"/>
            <person name="Wu L."/>
            <person name="Ma J."/>
        </authorList>
    </citation>
    <scope>NUCLEOTIDE SEQUENCE [LARGE SCALE GENOMIC DNA]</scope>
    <source>
        <strain evidence="2">CGMCC 1.12778</strain>
    </source>
</reference>
<name>A0ABQ2AXL2_9MICC</name>
<dbReference type="Proteomes" id="UP000643279">
    <property type="component" value="Unassembled WGS sequence"/>
</dbReference>
<protein>
    <submittedName>
        <fullName evidence="1">Uncharacterized protein</fullName>
    </submittedName>
</protein>
<evidence type="ECO:0000313" key="2">
    <source>
        <dbReference type="Proteomes" id="UP000643279"/>
    </source>
</evidence>
<organism evidence="1 2">
    <name type="scientific">Arthrobacter liuii</name>
    <dbReference type="NCBI Taxonomy" id="1476996"/>
    <lineage>
        <taxon>Bacteria</taxon>
        <taxon>Bacillati</taxon>
        <taxon>Actinomycetota</taxon>
        <taxon>Actinomycetes</taxon>
        <taxon>Micrococcales</taxon>
        <taxon>Micrococcaceae</taxon>
        <taxon>Arthrobacter</taxon>
    </lineage>
</organism>
<dbReference type="EMBL" id="BMFW01000033">
    <property type="protein sequence ID" value="GGI01350.1"/>
    <property type="molecule type" value="Genomic_DNA"/>
</dbReference>
<accession>A0ABQ2AXL2</accession>
<sequence>MRVFDDFLVDQLVEVSWFQVQGSDFPARLPANAAVSSGLTAAVAGEGPPDLVIGQLPGG</sequence>
<proteinExistence type="predicted"/>
<evidence type="ECO:0000313" key="1">
    <source>
        <dbReference type="EMBL" id="GGI01350.1"/>
    </source>
</evidence>
<keyword evidence="2" id="KW-1185">Reference proteome</keyword>
<gene>
    <name evidence="1" type="ORF">GCM10007170_40590</name>
</gene>
<comment type="caution">
    <text evidence="1">The sequence shown here is derived from an EMBL/GenBank/DDBJ whole genome shotgun (WGS) entry which is preliminary data.</text>
</comment>